<evidence type="ECO:0000256" key="1">
    <source>
        <dbReference type="SAM" id="Phobius"/>
    </source>
</evidence>
<keyword evidence="4" id="KW-1185">Reference proteome</keyword>
<proteinExistence type="predicted"/>
<accession>A0A5R9FJM2</accession>
<keyword evidence="1" id="KW-1133">Transmembrane helix</keyword>
<dbReference type="RefSeq" id="WP_138050976.1">
    <property type="nucleotide sequence ID" value="NZ_VBZC01000108.1"/>
</dbReference>
<dbReference type="InterPro" id="IPR019692">
    <property type="entry name" value="CFP-6_PH"/>
</dbReference>
<organism evidence="3 4">
    <name type="scientific">Streptomyces montanus</name>
    <dbReference type="NCBI Taxonomy" id="2580423"/>
    <lineage>
        <taxon>Bacteria</taxon>
        <taxon>Bacillati</taxon>
        <taxon>Actinomycetota</taxon>
        <taxon>Actinomycetes</taxon>
        <taxon>Kitasatosporales</taxon>
        <taxon>Streptomycetaceae</taxon>
        <taxon>Streptomyces</taxon>
    </lineage>
</organism>
<keyword evidence="1" id="KW-0812">Transmembrane</keyword>
<keyword evidence="1" id="KW-0472">Membrane</keyword>
<evidence type="ECO:0000313" key="3">
    <source>
        <dbReference type="EMBL" id="TLS39765.1"/>
    </source>
</evidence>
<feature type="domain" description="Low molecular weight protein antigen 6 PH" evidence="2">
    <location>
        <begin position="65"/>
        <end position="135"/>
    </location>
</feature>
<sequence length="159" mass="16875">MSDLPVLPVTFRPGSTRAVLLTAGATIFVVITTVALLLEKLSPGERVSFVFTAALIFGVLALLSRPKVVADESGVTVVNITARRRLAWAEILRVNLRPGDPWVFLDLSDGTSLPALGIQPGIAKQRAISDARTLRALAEAHGIGDPDGQHGGQQDEHHG</sequence>
<dbReference type="Pfam" id="PF10756">
    <property type="entry name" value="bPH_6"/>
    <property type="match status" value="1"/>
</dbReference>
<dbReference type="Proteomes" id="UP000305906">
    <property type="component" value="Unassembled WGS sequence"/>
</dbReference>
<feature type="transmembrane region" description="Helical" evidence="1">
    <location>
        <begin position="20"/>
        <end position="38"/>
    </location>
</feature>
<comment type="caution">
    <text evidence="3">The sequence shown here is derived from an EMBL/GenBank/DDBJ whole genome shotgun (WGS) entry which is preliminary data.</text>
</comment>
<reference evidence="3 4" key="1">
    <citation type="submission" date="2019-05" db="EMBL/GenBank/DDBJ databases">
        <title>Streptomyces sp. NEAU-C151, a novel actinomycete isolated from soil.</title>
        <authorList>
            <person name="Han L."/>
            <person name="Jiang H."/>
        </authorList>
    </citation>
    <scope>NUCLEOTIDE SEQUENCE [LARGE SCALE GENOMIC DNA]</scope>
    <source>
        <strain evidence="3 4">NEAU-C151</strain>
    </source>
</reference>
<gene>
    <name evidence="3" type="ORF">FE633_45215</name>
</gene>
<dbReference type="EMBL" id="VBZC01000108">
    <property type="protein sequence ID" value="TLS39765.1"/>
    <property type="molecule type" value="Genomic_DNA"/>
</dbReference>
<name>A0A5R9FJM2_9ACTN</name>
<evidence type="ECO:0000313" key="4">
    <source>
        <dbReference type="Proteomes" id="UP000305906"/>
    </source>
</evidence>
<protein>
    <submittedName>
        <fullName evidence="3">PH domain-containing protein</fullName>
    </submittedName>
</protein>
<dbReference type="AlphaFoldDB" id="A0A5R9FJM2"/>
<evidence type="ECO:0000259" key="2">
    <source>
        <dbReference type="Pfam" id="PF10756"/>
    </source>
</evidence>
<feature type="transmembrane region" description="Helical" evidence="1">
    <location>
        <begin position="47"/>
        <end position="64"/>
    </location>
</feature>